<evidence type="ECO:0000256" key="1">
    <source>
        <dbReference type="PROSITE-ProRule" id="PRU00285"/>
    </source>
</evidence>
<comment type="caution">
    <text evidence="4">The sequence shown here is derived from an EMBL/GenBank/DDBJ whole genome shotgun (WGS) entry which is preliminary data.</text>
</comment>
<dbReference type="OrthoDB" id="205527at2759"/>
<evidence type="ECO:0000313" key="5">
    <source>
        <dbReference type="Proteomes" id="UP000664859"/>
    </source>
</evidence>
<accession>A0A835ZGU0</accession>
<reference evidence="4" key="1">
    <citation type="submission" date="2021-02" db="EMBL/GenBank/DDBJ databases">
        <title>First Annotated Genome of the Yellow-green Alga Tribonema minus.</title>
        <authorList>
            <person name="Mahan K.M."/>
        </authorList>
    </citation>
    <scope>NUCLEOTIDE SEQUENCE</scope>
    <source>
        <strain evidence="4">UTEX B ZZ1240</strain>
    </source>
</reference>
<dbReference type="SUPFAM" id="SSF49764">
    <property type="entry name" value="HSP20-like chaperones"/>
    <property type="match status" value="1"/>
</dbReference>
<organism evidence="4 5">
    <name type="scientific">Tribonema minus</name>
    <dbReference type="NCBI Taxonomy" id="303371"/>
    <lineage>
        <taxon>Eukaryota</taxon>
        <taxon>Sar</taxon>
        <taxon>Stramenopiles</taxon>
        <taxon>Ochrophyta</taxon>
        <taxon>PX clade</taxon>
        <taxon>Xanthophyceae</taxon>
        <taxon>Tribonematales</taxon>
        <taxon>Tribonemataceae</taxon>
        <taxon>Tribonema</taxon>
    </lineage>
</organism>
<dbReference type="PROSITE" id="PS01031">
    <property type="entry name" value="SHSP"/>
    <property type="match status" value="1"/>
</dbReference>
<keyword evidence="5" id="KW-1185">Reference proteome</keyword>
<sequence>MELPGCSKDDVAITLEEGGEVLRIDGQCPARGEQPAGPRFSRRFGLSKEIDVSRTGPSGVSASMAHGVLTVFLPKVHKPEALKVPVEQVEAVAASRSNEHRGDVACGEAARDDPKHCLLIDPKYYFV</sequence>
<proteinExistence type="inferred from homology"/>
<evidence type="ECO:0000259" key="3">
    <source>
        <dbReference type="PROSITE" id="PS01031"/>
    </source>
</evidence>
<name>A0A835ZGU0_9STRA</name>
<dbReference type="EMBL" id="JAFCMP010000067">
    <property type="protein sequence ID" value="KAG5188688.1"/>
    <property type="molecule type" value="Genomic_DNA"/>
</dbReference>
<evidence type="ECO:0000313" key="4">
    <source>
        <dbReference type="EMBL" id="KAG5188688.1"/>
    </source>
</evidence>
<dbReference type="InterPro" id="IPR008978">
    <property type="entry name" value="HSP20-like_chaperone"/>
</dbReference>
<dbReference type="CDD" id="cd06464">
    <property type="entry name" value="ACD_sHsps-like"/>
    <property type="match status" value="1"/>
</dbReference>
<protein>
    <recommendedName>
        <fullName evidence="3">SHSP domain-containing protein</fullName>
    </recommendedName>
</protein>
<dbReference type="Proteomes" id="UP000664859">
    <property type="component" value="Unassembled WGS sequence"/>
</dbReference>
<dbReference type="Gene3D" id="2.60.40.790">
    <property type="match status" value="1"/>
</dbReference>
<feature type="domain" description="SHSP" evidence="3">
    <location>
        <begin position="1"/>
        <end position="92"/>
    </location>
</feature>
<dbReference type="AlphaFoldDB" id="A0A835ZGU0"/>
<evidence type="ECO:0000256" key="2">
    <source>
        <dbReference type="RuleBase" id="RU003616"/>
    </source>
</evidence>
<dbReference type="Pfam" id="PF00011">
    <property type="entry name" value="HSP20"/>
    <property type="match status" value="1"/>
</dbReference>
<dbReference type="InterPro" id="IPR002068">
    <property type="entry name" value="A-crystallin/Hsp20_dom"/>
</dbReference>
<gene>
    <name evidence="4" type="ORF">JKP88DRAFT_253439</name>
</gene>
<comment type="similarity">
    <text evidence="1 2">Belongs to the small heat shock protein (HSP20) family.</text>
</comment>